<dbReference type="InterPro" id="IPR011990">
    <property type="entry name" value="TPR-like_helical_dom_sf"/>
</dbReference>
<dbReference type="EMBL" id="CADCTW010000176">
    <property type="protein sequence ID" value="CAA9352282.1"/>
    <property type="molecule type" value="Genomic_DNA"/>
</dbReference>
<keyword evidence="1" id="KW-0472">Membrane</keyword>
<organism evidence="3">
    <name type="scientific">uncultured Gemmatimonadota bacterium</name>
    <dbReference type="NCBI Taxonomy" id="203437"/>
    <lineage>
        <taxon>Bacteria</taxon>
        <taxon>Pseudomonadati</taxon>
        <taxon>Gemmatimonadota</taxon>
        <taxon>environmental samples</taxon>
    </lineage>
</organism>
<dbReference type="InterPro" id="IPR018704">
    <property type="entry name" value="SecYEG/CpoB_TPR"/>
</dbReference>
<keyword evidence="1" id="KW-0812">Transmembrane</keyword>
<evidence type="ECO:0000259" key="2">
    <source>
        <dbReference type="Pfam" id="PF09976"/>
    </source>
</evidence>
<gene>
    <name evidence="3" type="ORF">AVDCRST_MAG68-3748</name>
</gene>
<protein>
    <recommendedName>
        <fullName evidence="2">Ancillary SecYEG translocon subunit/Cell division coordinator CpoB TPR domain-containing protein</fullName>
    </recommendedName>
</protein>
<sequence length="230" mass="24792">MASPSVARTRRVPASIESDDAFAMRAAEVGDWAKRNVRRIMMVAGALGAVLLLAIGYFYMQAQKSAKASAEYLQVGAGATPGPQGIQELERFVARFGGTNEGNEARLQLAGLYLDANQAPKALPHAREVASSGGVFEYQGQMMLGAVLHRTGDRNGALAAYRDAAAATEIDFQRAEALSQAALLNETAGQWQAAVELYREMLEDTEEGSMDRSIVEMRLAEAEARLPARR</sequence>
<dbReference type="SUPFAM" id="SSF48452">
    <property type="entry name" value="TPR-like"/>
    <property type="match status" value="1"/>
</dbReference>
<proteinExistence type="predicted"/>
<feature type="transmembrane region" description="Helical" evidence="1">
    <location>
        <begin position="40"/>
        <end position="60"/>
    </location>
</feature>
<evidence type="ECO:0000313" key="3">
    <source>
        <dbReference type="EMBL" id="CAA9352282.1"/>
    </source>
</evidence>
<accession>A0A6J4M7F5</accession>
<dbReference type="Pfam" id="PF09976">
    <property type="entry name" value="TPR_21"/>
    <property type="match status" value="1"/>
</dbReference>
<feature type="domain" description="Ancillary SecYEG translocon subunit/Cell division coordinator CpoB TPR" evidence="2">
    <location>
        <begin position="32"/>
        <end position="221"/>
    </location>
</feature>
<dbReference type="Gene3D" id="1.25.40.10">
    <property type="entry name" value="Tetratricopeptide repeat domain"/>
    <property type="match status" value="1"/>
</dbReference>
<dbReference type="AlphaFoldDB" id="A0A6J4M7F5"/>
<evidence type="ECO:0000256" key="1">
    <source>
        <dbReference type="SAM" id="Phobius"/>
    </source>
</evidence>
<reference evidence="3" key="1">
    <citation type="submission" date="2020-02" db="EMBL/GenBank/DDBJ databases">
        <authorList>
            <person name="Meier V. D."/>
        </authorList>
    </citation>
    <scope>NUCLEOTIDE SEQUENCE</scope>
    <source>
        <strain evidence="3">AVDCRST_MAG68</strain>
    </source>
</reference>
<name>A0A6J4M7F5_9BACT</name>
<keyword evidence="1" id="KW-1133">Transmembrane helix</keyword>